<dbReference type="PANTHER" id="PTHR43751">
    <property type="entry name" value="SULFATASE"/>
    <property type="match status" value="1"/>
</dbReference>
<proteinExistence type="predicted"/>
<comment type="caution">
    <text evidence="2">The sequence shown here is derived from an EMBL/GenBank/DDBJ whole genome shotgun (WGS) entry which is preliminary data.</text>
</comment>
<dbReference type="AlphaFoldDB" id="A0A1F5WP25"/>
<dbReference type="Pfam" id="PF00884">
    <property type="entry name" value="Sulfatase"/>
    <property type="match status" value="1"/>
</dbReference>
<dbReference type="PANTHER" id="PTHR43751:SF3">
    <property type="entry name" value="SULFATASE N-TERMINAL DOMAIN-CONTAINING PROTEIN"/>
    <property type="match status" value="1"/>
</dbReference>
<dbReference type="Gene3D" id="3.40.720.10">
    <property type="entry name" value="Alkaline Phosphatase, subunit A"/>
    <property type="match status" value="1"/>
</dbReference>
<evidence type="ECO:0000259" key="1">
    <source>
        <dbReference type="Pfam" id="PF00884"/>
    </source>
</evidence>
<name>A0A1F5WP25_9BACT</name>
<evidence type="ECO:0000313" key="3">
    <source>
        <dbReference type="Proteomes" id="UP000178425"/>
    </source>
</evidence>
<gene>
    <name evidence="2" type="ORF">A2W54_04820</name>
</gene>
<evidence type="ECO:0000313" key="2">
    <source>
        <dbReference type="EMBL" id="OGF77442.1"/>
    </source>
</evidence>
<reference evidence="2 3" key="1">
    <citation type="journal article" date="2016" name="Nat. Commun.">
        <title>Thousands of microbial genomes shed light on interconnected biogeochemical processes in an aquifer system.</title>
        <authorList>
            <person name="Anantharaman K."/>
            <person name="Brown C.T."/>
            <person name="Hug L.A."/>
            <person name="Sharon I."/>
            <person name="Castelle C.J."/>
            <person name="Probst A.J."/>
            <person name="Thomas B.C."/>
            <person name="Singh A."/>
            <person name="Wilkins M.J."/>
            <person name="Karaoz U."/>
            <person name="Brodie E.L."/>
            <person name="Williams K.H."/>
            <person name="Hubbard S.S."/>
            <person name="Banfield J.F."/>
        </authorList>
    </citation>
    <scope>NUCLEOTIDE SEQUENCE [LARGE SCALE GENOMIC DNA]</scope>
</reference>
<dbReference type="Proteomes" id="UP000178425">
    <property type="component" value="Unassembled WGS sequence"/>
</dbReference>
<feature type="domain" description="Sulfatase N-terminal" evidence="1">
    <location>
        <begin position="6"/>
        <end position="320"/>
    </location>
</feature>
<protein>
    <recommendedName>
        <fullName evidence="1">Sulfatase N-terminal domain-containing protein</fullName>
    </recommendedName>
</protein>
<dbReference type="CDD" id="cd16148">
    <property type="entry name" value="sulfatase_like"/>
    <property type="match status" value="1"/>
</dbReference>
<sequence>MNQGYNVILIGIDTLRADHLGIYGYERNTSPTIDQFAKESVVFGNCFSQAPLTSPSFMSMMTSLYPTYHGVTSVIGGVGRNGRVYTLDKKIPTLAEILKHHGYSTGAFTDGGNLYDKLGFGKGFDFYSMNLRVRGDKVALIQEKDVFYWIKENLNNKFFLFFHTYAVHEPWMMPQSYLNLFSRGYTGKVAINKDFYKTLRAEKIFPRQYLFKIANTLDPDDLKYLKAIYDGSIRYVDDFMKNLLSLLAELKLTDRTIIVFTSDHGEEFMEHGMLSHKQFYNELLRVPLIMRSPALPSSLAVSQLVRNIDIFPTILNQLGINIAAPIHGTSLIGAPTNDLNLQTIAETEGGGFSIQTKKYKYIYPRYKDYKIREDELYDLDNDPEEKNNIALQNLDLVGDMLAAYNDELHHRISLKHPKRGVAYSPHKRTE</sequence>
<dbReference type="InterPro" id="IPR000917">
    <property type="entry name" value="Sulfatase_N"/>
</dbReference>
<dbReference type="EMBL" id="MFHI01000041">
    <property type="protein sequence ID" value="OGF77442.1"/>
    <property type="molecule type" value="Genomic_DNA"/>
</dbReference>
<organism evidence="2 3">
    <name type="scientific">Candidatus Giovannonibacteria bacterium RIFCSPHIGHO2_02_43_13</name>
    <dbReference type="NCBI Taxonomy" id="1798330"/>
    <lineage>
        <taxon>Bacteria</taxon>
        <taxon>Candidatus Giovannoniibacteriota</taxon>
    </lineage>
</organism>
<accession>A0A1F5WP25</accession>
<dbReference type="InterPro" id="IPR017850">
    <property type="entry name" value="Alkaline_phosphatase_core_sf"/>
</dbReference>
<dbReference type="SUPFAM" id="SSF53649">
    <property type="entry name" value="Alkaline phosphatase-like"/>
    <property type="match status" value="1"/>
</dbReference>
<dbReference type="InterPro" id="IPR052701">
    <property type="entry name" value="GAG_Ulvan_Degrading_Sulfatases"/>
</dbReference>